<dbReference type="InterPro" id="IPR046848">
    <property type="entry name" value="E_motif"/>
</dbReference>
<feature type="repeat" description="PPR" evidence="2">
    <location>
        <begin position="293"/>
        <end position="327"/>
    </location>
</feature>
<dbReference type="PANTHER" id="PTHR47926">
    <property type="entry name" value="PENTATRICOPEPTIDE REPEAT-CONTAINING PROTEIN"/>
    <property type="match status" value="1"/>
</dbReference>
<feature type="repeat" description="PPR" evidence="2">
    <location>
        <begin position="633"/>
        <end position="663"/>
    </location>
</feature>
<evidence type="ECO:0008006" key="6">
    <source>
        <dbReference type="Google" id="ProtNLM"/>
    </source>
</evidence>
<evidence type="ECO:0000313" key="5">
    <source>
        <dbReference type="Proteomes" id="UP000027138"/>
    </source>
</evidence>
<dbReference type="Pfam" id="PF01535">
    <property type="entry name" value="PPR"/>
    <property type="match status" value="2"/>
</dbReference>
<feature type="region of interest" description="Disordered" evidence="3">
    <location>
        <begin position="1"/>
        <end position="23"/>
    </location>
</feature>
<keyword evidence="5" id="KW-1185">Reference proteome</keyword>
<evidence type="ECO:0000256" key="1">
    <source>
        <dbReference type="ARBA" id="ARBA00022737"/>
    </source>
</evidence>
<keyword evidence="1" id="KW-0677">Repeat</keyword>
<dbReference type="OrthoDB" id="756178at2759"/>
<protein>
    <recommendedName>
        <fullName evidence="6">Pentacotripeptide-repeat region of PRORP domain-containing protein</fullName>
    </recommendedName>
</protein>
<reference evidence="4 5" key="1">
    <citation type="journal article" date="2014" name="PLoS ONE">
        <title>Global Analysis of Gene Expression Profiles in Physic Nut (Jatropha curcas L.) Seedlings Exposed to Salt Stress.</title>
        <authorList>
            <person name="Zhang L."/>
            <person name="Zhang C."/>
            <person name="Wu P."/>
            <person name="Chen Y."/>
            <person name="Li M."/>
            <person name="Jiang H."/>
            <person name="Wu G."/>
        </authorList>
    </citation>
    <scope>NUCLEOTIDE SEQUENCE [LARGE SCALE GENOMIC DNA]</scope>
    <source>
        <strain evidence="5">cv. GZQX0401</strain>
        <tissue evidence="4">Young leaves</tissue>
    </source>
</reference>
<dbReference type="Pfam" id="PF20431">
    <property type="entry name" value="E_motif"/>
    <property type="match status" value="1"/>
</dbReference>
<name>A0A067L304_JATCU</name>
<accession>A0A067L304</accession>
<dbReference type="FunFam" id="1.25.40.10:FF:000573">
    <property type="entry name" value="Pentatricopeptide repeat-containing protein mitochondrial"/>
    <property type="match status" value="1"/>
</dbReference>
<organism evidence="4 5">
    <name type="scientific">Jatropha curcas</name>
    <name type="common">Barbados nut</name>
    <dbReference type="NCBI Taxonomy" id="180498"/>
    <lineage>
        <taxon>Eukaryota</taxon>
        <taxon>Viridiplantae</taxon>
        <taxon>Streptophyta</taxon>
        <taxon>Embryophyta</taxon>
        <taxon>Tracheophyta</taxon>
        <taxon>Spermatophyta</taxon>
        <taxon>Magnoliopsida</taxon>
        <taxon>eudicotyledons</taxon>
        <taxon>Gunneridae</taxon>
        <taxon>Pentapetalae</taxon>
        <taxon>rosids</taxon>
        <taxon>fabids</taxon>
        <taxon>Malpighiales</taxon>
        <taxon>Euphorbiaceae</taxon>
        <taxon>Crotonoideae</taxon>
        <taxon>Jatropheae</taxon>
        <taxon>Jatropha</taxon>
    </lineage>
</organism>
<dbReference type="Proteomes" id="UP000027138">
    <property type="component" value="Unassembled WGS sequence"/>
</dbReference>
<dbReference type="AlphaFoldDB" id="A0A067L304"/>
<evidence type="ECO:0000313" key="4">
    <source>
        <dbReference type="EMBL" id="KDP42777.1"/>
    </source>
</evidence>
<feature type="repeat" description="PPR" evidence="2">
    <location>
        <begin position="598"/>
        <end position="632"/>
    </location>
</feature>
<proteinExistence type="predicted"/>
<dbReference type="PROSITE" id="PS51375">
    <property type="entry name" value="PPR"/>
    <property type="match status" value="6"/>
</dbReference>
<sequence length="831" mass="93225">MASTSSALPIPPSTTSRQADSSFRNSNHKASLLTISPPPNPTLKTPTIRSRLSRLCQEGHPHLARQLFDTIPRPTTVLWNTIIIGFICNNMPLEALLFYSQLKNASSIPKCDSYTYSSTLKACAETSNLMLGKAIHCHFIRCLSHPSRIVYNSLLNMYSACLSSMGSFNEFDFSKYDLVNTVFKTMRKKDVVAWNTMVSWYVKTQRYKEAIRQFRIMMKMGIRPSPVSFVNVFPALSSIGDCKNANVLYGMLLKCGNEYVIDSFVVSSAISMYAELGCLDLARKVFDCCLEKNTEVWNTMISGYVQNNCFSEGIDLFLEAIEMEQTALDDVTFLSVLTAVSQLQCLDLGQQLHAFIIKNLTVLSVTILNAIIVMYSRCNSVHTSFKIFEKMPDRDVVSWNTIISGFIQNGLDDEGLMLVYEMQKQGFIVDSVTVTCLLSAASNLRNKEIGKQTHAYLVRHGIRFDGINSYLIDMYAKSGLIRESQYVFEKNDIKNRDQAIWNAMIAGYTQNGLIEEAFLTFRKMLEQNLRPNAVTLASILPACNPLGRVDVGKQLHGVSIRSLLDQNIFVRTALVDMYSKSGGINYAESIFTTSAEKNSVTYTTMILGYGQHGMGKRALTLFHSMKKSGIEPDAITFVAILSACSYAGFVDEGLQIFESMKRDFKIQPTTQHYCCVADMLGRVGRVIEAFEFVTQLGEEGNVMEIWGSLLGACRLHGQIELGEVVANKLLEMGSVHSLAGYQVLLSNMYAEEANWESVNKLRKEMREKGLRKEVGCSWIDIGGHVMNFVSKDLDHPQCDEIYEMLEKLAMEMKDTDCSPFPGYVFDNVDVR</sequence>
<feature type="repeat" description="PPR" evidence="2">
    <location>
        <begin position="190"/>
        <end position="224"/>
    </location>
</feature>
<dbReference type="GO" id="GO:0003723">
    <property type="term" value="F:RNA binding"/>
    <property type="evidence" value="ECO:0007669"/>
    <property type="project" value="InterPro"/>
</dbReference>
<dbReference type="Gene3D" id="1.25.40.10">
    <property type="entry name" value="Tetratricopeptide repeat domain"/>
    <property type="match status" value="6"/>
</dbReference>
<dbReference type="InterPro" id="IPR002885">
    <property type="entry name" value="PPR_rpt"/>
</dbReference>
<evidence type="ECO:0000256" key="2">
    <source>
        <dbReference type="PROSITE-ProRule" id="PRU00708"/>
    </source>
</evidence>
<dbReference type="FunFam" id="1.25.40.10:FF:000073">
    <property type="entry name" value="Pentatricopeptide repeat-containing protein chloroplastic"/>
    <property type="match status" value="1"/>
</dbReference>
<dbReference type="PANTHER" id="PTHR47926:SF452">
    <property type="entry name" value="PENTATRICOPEPTIDE REPEAT-CONTAINING PROTEIN"/>
    <property type="match status" value="1"/>
</dbReference>
<dbReference type="FunFam" id="1.25.40.10:FF:000645">
    <property type="entry name" value="Pentatricopeptide repeat-containing protein chloroplastic"/>
    <property type="match status" value="1"/>
</dbReference>
<feature type="repeat" description="PPR" evidence="2">
    <location>
        <begin position="395"/>
        <end position="429"/>
    </location>
</feature>
<dbReference type="NCBIfam" id="TIGR00756">
    <property type="entry name" value="PPR"/>
    <property type="match status" value="6"/>
</dbReference>
<evidence type="ECO:0000256" key="3">
    <source>
        <dbReference type="SAM" id="MobiDB-lite"/>
    </source>
</evidence>
<gene>
    <name evidence="4" type="ORF">JCGZ_00476</name>
</gene>
<dbReference type="EMBL" id="KK914287">
    <property type="protein sequence ID" value="KDP42777.1"/>
    <property type="molecule type" value="Genomic_DNA"/>
</dbReference>
<dbReference type="KEGG" id="jcu:105629438"/>
<feature type="repeat" description="PPR" evidence="2">
    <location>
        <begin position="497"/>
        <end position="531"/>
    </location>
</feature>
<dbReference type="FunFam" id="1.25.40.10:FF:000583">
    <property type="entry name" value="Tetratricopeptide-like helical"/>
    <property type="match status" value="1"/>
</dbReference>
<dbReference type="Pfam" id="PF13041">
    <property type="entry name" value="PPR_2"/>
    <property type="match status" value="4"/>
</dbReference>
<dbReference type="InterPro" id="IPR046960">
    <property type="entry name" value="PPR_At4g14850-like_plant"/>
</dbReference>
<dbReference type="GO" id="GO:0009451">
    <property type="term" value="P:RNA modification"/>
    <property type="evidence" value="ECO:0007669"/>
    <property type="project" value="InterPro"/>
</dbReference>
<dbReference type="InterPro" id="IPR011990">
    <property type="entry name" value="TPR-like_helical_dom_sf"/>
</dbReference>